<evidence type="ECO:0008006" key="3">
    <source>
        <dbReference type="Google" id="ProtNLM"/>
    </source>
</evidence>
<reference evidence="1 2" key="1">
    <citation type="submission" date="2018-08" db="EMBL/GenBank/DDBJ databases">
        <title>A genome reference for cultivated species of the human gut microbiota.</title>
        <authorList>
            <person name="Zou Y."/>
            <person name="Xue W."/>
            <person name="Luo G."/>
        </authorList>
    </citation>
    <scope>NUCLEOTIDE SEQUENCE [LARGE SCALE GENOMIC DNA]</scope>
    <source>
        <strain evidence="1 2">AM37-1AC</strain>
    </source>
</reference>
<sequence>MAEAGLSTLGITFGYGTEATAGTKPTSFKQLTRINAIGGINIEPEQIDASALEDAITRYVKGRADTGGSFPITVNLTDATKEEWEALITAYKALAGGKRMWFETIIPGFTEAFFVVAQPPEQIPQPEIGQNELLTVEMNLTIEEYKGMDTAVAFTPGE</sequence>
<evidence type="ECO:0000313" key="1">
    <source>
        <dbReference type="EMBL" id="RHC16788.1"/>
    </source>
</evidence>
<dbReference type="AlphaFoldDB" id="A0A3R6EKI1"/>
<name>A0A3R6EKI1_9FIRM</name>
<dbReference type="EMBL" id="QSHO01000008">
    <property type="protein sequence ID" value="RHC16788.1"/>
    <property type="molecule type" value="Genomic_DNA"/>
</dbReference>
<evidence type="ECO:0000313" key="2">
    <source>
        <dbReference type="Proteomes" id="UP000283513"/>
    </source>
</evidence>
<comment type="caution">
    <text evidence="1">The sequence shown here is derived from an EMBL/GenBank/DDBJ whole genome shotgun (WGS) entry which is preliminary data.</text>
</comment>
<organism evidence="1 2">
    <name type="scientific">Roseburia intestinalis</name>
    <dbReference type="NCBI Taxonomy" id="166486"/>
    <lineage>
        <taxon>Bacteria</taxon>
        <taxon>Bacillati</taxon>
        <taxon>Bacillota</taxon>
        <taxon>Clostridia</taxon>
        <taxon>Lachnospirales</taxon>
        <taxon>Lachnospiraceae</taxon>
        <taxon>Roseburia</taxon>
    </lineage>
</organism>
<dbReference type="Proteomes" id="UP000283513">
    <property type="component" value="Unassembled WGS sequence"/>
</dbReference>
<accession>A0A3R6EKI1</accession>
<proteinExistence type="predicted"/>
<gene>
    <name evidence="1" type="ORF">DW856_10815</name>
</gene>
<protein>
    <recommendedName>
        <fullName evidence="3">Phage tail protein</fullName>
    </recommendedName>
</protein>
<dbReference type="RefSeq" id="WP_118598071.1">
    <property type="nucleotide sequence ID" value="NZ_QSHO01000008.1"/>
</dbReference>